<gene>
    <name evidence="4" type="ORF">TRITD_6Av1G212670</name>
</gene>
<feature type="transmembrane region" description="Helical" evidence="2">
    <location>
        <begin position="67"/>
        <end position="84"/>
    </location>
</feature>
<dbReference type="Pfam" id="PF13962">
    <property type="entry name" value="PGG"/>
    <property type="match status" value="2"/>
</dbReference>
<dbReference type="PANTHER" id="PTHR24177">
    <property type="entry name" value="CASKIN"/>
    <property type="match status" value="1"/>
</dbReference>
<feature type="transmembrane region" description="Helical" evidence="2">
    <location>
        <begin position="178"/>
        <end position="200"/>
    </location>
</feature>
<dbReference type="EMBL" id="LT934121">
    <property type="protein sequence ID" value="VAI50829.1"/>
    <property type="molecule type" value="Genomic_DNA"/>
</dbReference>
<keyword evidence="2" id="KW-1133">Transmembrane helix</keyword>
<feature type="domain" description="PGG" evidence="3">
    <location>
        <begin position="257"/>
        <end position="369"/>
    </location>
</feature>
<feature type="region of interest" description="Disordered" evidence="1">
    <location>
        <begin position="208"/>
        <end position="255"/>
    </location>
</feature>
<feature type="domain" description="PGG" evidence="3">
    <location>
        <begin position="61"/>
        <end position="171"/>
    </location>
</feature>
<feature type="transmembrane region" description="Helical" evidence="2">
    <location>
        <begin position="308"/>
        <end position="329"/>
    </location>
</feature>
<evidence type="ECO:0000256" key="2">
    <source>
        <dbReference type="SAM" id="Phobius"/>
    </source>
</evidence>
<dbReference type="OMA" id="MNRTIVL"/>
<feature type="transmembrane region" description="Helical" evidence="2">
    <location>
        <begin position="23"/>
        <end position="46"/>
    </location>
</feature>
<keyword evidence="2" id="KW-0812">Transmembrane</keyword>
<feature type="compositionally biased region" description="Basic and acidic residues" evidence="1">
    <location>
        <begin position="236"/>
        <end position="255"/>
    </location>
</feature>
<dbReference type="InterPro" id="IPR026961">
    <property type="entry name" value="PGG_dom"/>
</dbReference>
<evidence type="ECO:0000313" key="5">
    <source>
        <dbReference type="Proteomes" id="UP000324705"/>
    </source>
</evidence>
<sequence>MILDLFGLIGAYAAGSCRDVSTSIHAMALAGAVLVYVVIHVVFFTLDHKDKKDTVQEHQLLEKRRKRLLLFAILAATITYQAGLTPPGGFLLQDDKLGRHHAGDPVLLDNYPRRYNAFFYCNSISFMLSIALIILLVNPNLYRPAIQSNALSVCTAVGLFCLMGAYVAGSTQHLKTSIYIFALVVVVLLVVVLLLLVFLLKGLNKNGNNSAPKEQDEEGKKEDGNNSATKEQDEEEGRKGEGKKVGEKTRDEESQKHARRKYLMLLGILVASVAYQAGLEPPGGAWQSSSNGYEEGNPVMHDNRRPRYLAFFYSNSTSFMASIVIIIMLLPQWLPKKEEGEWEKWSLRVMNRTIVLDLIALLVAYATGSNRGWKTSVYVIALIVAVLCYFAIHMTLSKCSDRRHKAAKGTQSA</sequence>
<dbReference type="Proteomes" id="UP000324705">
    <property type="component" value="Chromosome 6A"/>
</dbReference>
<keyword evidence="5" id="KW-1185">Reference proteome</keyword>
<feature type="transmembrane region" description="Helical" evidence="2">
    <location>
        <begin position="149"/>
        <end position="166"/>
    </location>
</feature>
<dbReference type="Gramene" id="TRITD6Av1G212670.2">
    <property type="protein sequence ID" value="TRITD6Av1G212670.2"/>
    <property type="gene ID" value="TRITD6Av1G212670"/>
</dbReference>
<dbReference type="GO" id="GO:0016020">
    <property type="term" value="C:membrane"/>
    <property type="evidence" value="ECO:0007669"/>
    <property type="project" value="TreeGrafter"/>
</dbReference>
<feature type="transmembrane region" description="Helical" evidence="2">
    <location>
        <begin position="117"/>
        <end position="137"/>
    </location>
</feature>
<reference evidence="4 5" key="1">
    <citation type="submission" date="2017-09" db="EMBL/GenBank/DDBJ databases">
        <authorList>
            <consortium name="International Durum Wheat Genome Sequencing Consortium (IDWGSC)"/>
            <person name="Milanesi L."/>
        </authorList>
    </citation>
    <scope>NUCLEOTIDE SEQUENCE [LARGE SCALE GENOMIC DNA]</scope>
    <source>
        <strain evidence="5">cv. Svevo</strain>
    </source>
</reference>
<name>A0A9R0YAD2_TRITD</name>
<evidence type="ECO:0000313" key="4">
    <source>
        <dbReference type="EMBL" id="VAI50829.1"/>
    </source>
</evidence>
<evidence type="ECO:0000259" key="3">
    <source>
        <dbReference type="Pfam" id="PF13962"/>
    </source>
</evidence>
<keyword evidence="2" id="KW-0472">Membrane</keyword>
<protein>
    <recommendedName>
        <fullName evidence="3">PGG domain-containing protein</fullName>
    </recommendedName>
</protein>
<feature type="transmembrane region" description="Helical" evidence="2">
    <location>
        <begin position="378"/>
        <end position="396"/>
    </location>
</feature>
<accession>A0A9R0YAD2</accession>
<proteinExistence type="predicted"/>
<organism evidence="4 5">
    <name type="scientific">Triticum turgidum subsp. durum</name>
    <name type="common">Durum wheat</name>
    <name type="synonym">Triticum durum</name>
    <dbReference type="NCBI Taxonomy" id="4567"/>
    <lineage>
        <taxon>Eukaryota</taxon>
        <taxon>Viridiplantae</taxon>
        <taxon>Streptophyta</taxon>
        <taxon>Embryophyta</taxon>
        <taxon>Tracheophyta</taxon>
        <taxon>Spermatophyta</taxon>
        <taxon>Magnoliopsida</taxon>
        <taxon>Liliopsida</taxon>
        <taxon>Poales</taxon>
        <taxon>Poaceae</taxon>
        <taxon>BOP clade</taxon>
        <taxon>Pooideae</taxon>
        <taxon>Triticodae</taxon>
        <taxon>Triticeae</taxon>
        <taxon>Triticinae</taxon>
        <taxon>Triticum</taxon>
    </lineage>
</organism>
<evidence type="ECO:0000256" key="1">
    <source>
        <dbReference type="SAM" id="MobiDB-lite"/>
    </source>
</evidence>
<dbReference type="AlphaFoldDB" id="A0A9R0YAD2"/>
<dbReference type="PANTHER" id="PTHR24177:SF432">
    <property type="entry name" value="OS06G0286146 PROTEIN"/>
    <property type="match status" value="1"/>
</dbReference>